<name>A0A9P1H7Q6_9PEZI</name>
<sequence>MFPDFLQVVYRFGDGHRLSAWSQFFGRASNRWMERTNLRTIWMRMVGRRYWEERLKRGLPCQPLWREVRDRLVQSEDWEVQTCVGDYPSDEDAEFDFDDDDYDHERAGMPRRKKVVAAAPAVLHIM</sequence>
<dbReference type="EMBL" id="CALLCH030000016">
    <property type="protein sequence ID" value="CAI4217563.1"/>
    <property type="molecule type" value="Genomic_DNA"/>
</dbReference>
<comment type="caution">
    <text evidence="1">The sequence shown here is derived from an EMBL/GenBank/DDBJ whole genome shotgun (WGS) entry which is preliminary data.</text>
</comment>
<reference evidence="1" key="1">
    <citation type="submission" date="2022-11" db="EMBL/GenBank/DDBJ databases">
        <authorList>
            <person name="Scott C."/>
            <person name="Bruce N."/>
        </authorList>
    </citation>
    <scope>NUCLEOTIDE SEQUENCE</scope>
</reference>
<evidence type="ECO:0000313" key="2">
    <source>
        <dbReference type="Proteomes" id="UP000838763"/>
    </source>
</evidence>
<dbReference type="AlphaFoldDB" id="A0A9P1H7Q6"/>
<evidence type="ECO:0000313" key="1">
    <source>
        <dbReference type="EMBL" id="CAI4217563.1"/>
    </source>
</evidence>
<gene>
    <name evidence="1" type="ORF">PPNO1_LOCUS7170</name>
</gene>
<dbReference type="Proteomes" id="UP000838763">
    <property type="component" value="Unassembled WGS sequence"/>
</dbReference>
<protein>
    <submittedName>
        <fullName evidence="1">Uncharacterized protein</fullName>
    </submittedName>
</protein>
<proteinExistence type="predicted"/>
<accession>A0A9P1H7Q6</accession>
<organism evidence="1 2">
    <name type="scientific">Parascedosporium putredinis</name>
    <dbReference type="NCBI Taxonomy" id="1442378"/>
    <lineage>
        <taxon>Eukaryota</taxon>
        <taxon>Fungi</taxon>
        <taxon>Dikarya</taxon>
        <taxon>Ascomycota</taxon>
        <taxon>Pezizomycotina</taxon>
        <taxon>Sordariomycetes</taxon>
        <taxon>Hypocreomycetidae</taxon>
        <taxon>Microascales</taxon>
        <taxon>Microascaceae</taxon>
        <taxon>Parascedosporium</taxon>
    </lineage>
</organism>
<keyword evidence="2" id="KW-1185">Reference proteome</keyword>